<dbReference type="InterPro" id="IPR011990">
    <property type="entry name" value="TPR-like_helical_dom_sf"/>
</dbReference>
<keyword evidence="3" id="KW-1185">Reference proteome</keyword>
<proteinExistence type="predicted"/>
<dbReference type="AlphaFoldDB" id="A0AA40D4B9"/>
<name>A0AA40D4B9_9PEZI</name>
<dbReference type="EMBL" id="JAULSY010000174">
    <property type="protein sequence ID" value="KAK0659794.1"/>
    <property type="molecule type" value="Genomic_DNA"/>
</dbReference>
<organism evidence="2 3">
    <name type="scientific">Cercophora samala</name>
    <dbReference type="NCBI Taxonomy" id="330535"/>
    <lineage>
        <taxon>Eukaryota</taxon>
        <taxon>Fungi</taxon>
        <taxon>Dikarya</taxon>
        <taxon>Ascomycota</taxon>
        <taxon>Pezizomycotina</taxon>
        <taxon>Sordariomycetes</taxon>
        <taxon>Sordariomycetidae</taxon>
        <taxon>Sordariales</taxon>
        <taxon>Lasiosphaeriaceae</taxon>
        <taxon>Cercophora</taxon>
    </lineage>
</organism>
<feature type="compositionally biased region" description="Low complexity" evidence="1">
    <location>
        <begin position="529"/>
        <end position="540"/>
    </location>
</feature>
<reference evidence="2" key="1">
    <citation type="submission" date="2023-06" db="EMBL/GenBank/DDBJ databases">
        <title>Genome-scale phylogeny and comparative genomics of the fungal order Sordariales.</title>
        <authorList>
            <consortium name="Lawrence Berkeley National Laboratory"/>
            <person name="Hensen N."/>
            <person name="Bonometti L."/>
            <person name="Westerberg I."/>
            <person name="Brannstrom I.O."/>
            <person name="Guillou S."/>
            <person name="Cros-Aarteil S."/>
            <person name="Calhoun S."/>
            <person name="Haridas S."/>
            <person name="Kuo A."/>
            <person name="Mondo S."/>
            <person name="Pangilinan J."/>
            <person name="Riley R."/>
            <person name="Labutti K."/>
            <person name="Andreopoulos B."/>
            <person name="Lipzen A."/>
            <person name="Chen C."/>
            <person name="Yanf M."/>
            <person name="Daum C."/>
            <person name="Ng V."/>
            <person name="Clum A."/>
            <person name="Steindorff A."/>
            <person name="Ohm R."/>
            <person name="Martin F."/>
            <person name="Silar P."/>
            <person name="Natvig D."/>
            <person name="Lalanne C."/>
            <person name="Gautier V."/>
            <person name="Ament-Velasquez S.L."/>
            <person name="Kruys A."/>
            <person name="Hutchinson M.I."/>
            <person name="Powell A.J."/>
            <person name="Barry K."/>
            <person name="Miller A.N."/>
            <person name="Grigoriev I.V."/>
            <person name="Debuchy R."/>
            <person name="Gladieux P."/>
            <person name="Thoren M.H."/>
            <person name="Johannesson H."/>
        </authorList>
    </citation>
    <scope>NUCLEOTIDE SEQUENCE</scope>
    <source>
        <strain evidence="2">CBS 307.81</strain>
    </source>
</reference>
<evidence type="ECO:0000256" key="1">
    <source>
        <dbReference type="SAM" id="MobiDB-lite"/>
    </source>
</evidence>
<feature type="region of interest" description="Disordered" evidence="1">
    <location>
        <begin position="218"/>
        <end position="240"/>
    </location>
</feature>
<protein>
    <submittedName>
        <fullName evidence="2">Uncharacterized protein</fullName>
    </submittedName>
</protein>
<feature type="compositionally biased region" description="Basic and acidic residues" evidence="1">
    <location>
        <begin position="557"/>
        <end position="566"/>
    </location>
</feature>
<sequence>MNAKFLLDSDSSPICEIITEVQFEYVLDKAIVNISDGHISKQRVAFELALHDELGRVIERRLGGNRQRLNSIWQELEETGNTSAAREQLRSLLSRLRVHPHLLNTLVLLAKIKVERGYSRGTTSLEMLDVVHKWRARMFGSSHDLTLAAEFDHAIATRENKHNFREAQEAHREAREKFRQVMIERARRLGKSHIDTLAAKREFVTTCCGLLQWEDPDAPDFAEPKSPSQPADGNTHENTTPQMTLDHWILVESCFHKIKVAQESQLGAAHPETITTLFWMFTIQLMTGKITEASKTRGQLLERLRRPWVLKQRPLKALQTEERIAWICLMHKQPADALGILQEITRCGTRELSKAIGPSIDGSAEEREPEMSRLVDACQLKIKNIKESSEPLLRQTFERYIELRDTQLPSRLDAEIYLANSLMLASVLEDRTSIISEVRSEAMQRLNQMLDKAEEISGNNNHSSDGELLSSIYLLLSAALPQKDELDRVWTEVQKQRGNTDKVKIHRQQREPSVPHGQENRATATGNKEGTSGSPSTSEGWTRKIRELVDLIGTEPVQKEGETTRW</sequence>
<feature type="compositionally biased region" description="Polar residues" evidence="1">
    <location>
        <begin position="226"/>
        <end position="240"/>
    </location>
</feature>
<feature type="region of interest" description="Disordered" evidence="1">
    <location>
        <begin position="497"/>
        <end position="566"/>
    </location>
</feature>
<gene>
    <name evidence="2" type="ORF">QBC41DRAFT_377259</name>
</gene>
<comment type="caution">
    <text evidence="2">The sequence shown here is derived from an EMBL/GenBank/DDBJ whole genome shotgun (WGS) entry which is preliminary data.</text>
</comment>
<dbReference type="Proteomes" id="UP001174997">
    <property type="component" value="Unassembled WGS sequence"/>
</dbReference>
<accession>A0AA40D4B9</accession>
<evidence type="ECO:0000313" key="2">
    <source>
        <dbReference type="EMBL" id="KAK0659794.1"/>
    </source>
</evidence>
<dbReference type="Gene3D" id="1.25.40.10">
    <property type="entry name" value="Tetratricopeptide repeat domain"/>
    <property type="match status" value="1"/>
</dbReference>
<evidence type="ECO:0000313" key="3">
    <source>
        <dbReference type="Proteomes" id="UP001174997"/>
    </source>
</evidence>